<reference evidence="1" key="1">
    <citation type="submission" date="2018-10" db="EMBL/GenBank/DDBJ databases">
        <title>Effector identification in a new, highly contiguous assembly of the strawberry crown rot pathogen Phytophthora cactorum.</title>
        <authorList>
            <person name="Armitage A.D."/>
            <person name="Nellist C.F."/>
            <person name="Bates H."/>
            <person name="Vickerstaff R.J."/>
            <person name="Harrison R.J."/>
        </authorList>
    </citation>
    <scope>NUCLEOTIDE SEQUENCE</scope>
    <source>
        <strain evidence="1">15-7</strain>
    </source>
</reference>
<evidence type="ECO:0000313" key="1">
    <source>
        <dbReference type="EMBL" id="KAG2862437.1"/>
    </source>
</evidence>
<protein>
    <submittedName>
        <fullName evidence="1">Uncharacterized protein</fullName>
    </submittedName>
</protein>
<sequence>MPVKKSKRTKVQAKALPVIYPWDADFGHLWRQLVRVGWTSKRPTQLSNSWSYY</sequence>
<accession>A0A8T0ZIZ9</accession>
<dbReference type="EMBL" id="RCMG01000128">
    <property type="protein sequence ID" value="KAG2862437.1"/>
    <property type="molecule type" value="Genomic_DNA"/>
</dbReference>
<organism evidence="1 2">
    <name type="scientific">Phytophthora cactorum</name>
    <dbReference type="NCBI Taxonomy" id="29920"/>
    <lineage>
        <taxon>Eukaryota</taxon>
        <taxon>Sar</taxon>
        <taxon>Stramenopiles</taxon>
        <taxon>Oomycota</taxon>
        <taxon>Peronosporomycetes</taxon>
        <taxon>Peronosporales</taxon>
        <taxon>Peronosporaceae</taxon>
        <taxon>Phytophthora</taxon>
    </lineage>
</organism>
<proteinExistence type="predicted"/>
<comment type="caution">
    <text evidence="1">The sequence shown here is derived from an EMBL/GenBank/DDBJ whole genome shotgun (WGS) entry which is preliminary data.</text>
</comment>
<evidence type="ECO:0000313" key="2">
    <source>
        <dbReference type="Proteomes" id="UP000735874"/>
    </source>
</evidence>
<dbReference type="AlphaFoldDB" id="A0A8T0ZIZ9"/>
<name>A0A8T0ZIZ9_9STRA</name>
<gene>
    <name evidence="1" type="ORF">PC113_g6299</name>
</gene>
<dbReference type="Proteomes" id="UP000735874">
    <property type="component" value="Unassembled WGS sequence"/>
</dbReference>